<proteinExistence type="predicted"/>
<organism evidence="1 2">
    <name type="scientific">Secundilactobacillus odoratitofui DSM 19909 = JCM 15043</name>
    <dbReference type="NCBI Taxonomy" id="1423776"/>
    <lineage>
        <taxon>Bacteria</taxon>
        <taxon>Bacillati</taxon>
        <taxon>Bacillota</taxon>
        <taxon>Bacilli</taxon>
        <taxon>Lactobacillales</taxon>
        <taxon>Lactobacillaceae</taxon>
        <taxon>Secundilactobacillus</taxon>
    </lineage>
</organism>
<keyword evidence="2" id="KW-1185">Reference proteome</keyword>
<accession>A0A0R1LQG9</accession>
<dbReference type="Proteomes" id="UP000051160">
    <property type="component" value="Unassembled WGS sequence"/>
</dbReference>
<evidence type="ECO:0000313" key="1">
    <source>
        <dbReference type="EMBL" id="KRK97776.1"/>
    </source>
</evidence>
<dbReference type="PATRIC" id="fig|1423776.4.peg.753"/>
<gene>
    <name evidence="1" type="ORF">FD04_GL000746</name>
</gene>
<protein>
    <submittedName>
        <fullName evidence="1">Uncharacterized protein</fullName>
    </submittedName>
</protein>
<comment type="caution">
    <text evidence="1">The sequence shown here is derived from an EMBL/GenBank/DDBJ whole genome shotgun (WGS) entry which is preliminary data.</text>
</comment>
<dbReference type="EMBL" id="AZEE01000028">
    <property type="protein sequence ID" value="KRK97776.1"/>
    <property type="molecule type" value="Genomic_DNA"/>
</dbReference>
<reference evidence="1 2" key="1">
    <citation type="journal article" date="2015" name="Genome Announc.">
        <title>Expanding the biotechnology potential of lactobacilli through comparative genomics of 213 strains and associated genera.</title>
        <authorList>
            <person name="Sun Z."/>
            <person name="Harris H.M."/>
            <person name="McCann A."/>
            <person name="Guo C."/>
            <person name="Argimon S."/>
            <person name="Zhang W."/>
            <person name="Yang X."/>
            <person name="Jeffery I.B."/>
            <person name="Cooney J.C."/>
            <person name="Kagawa T.F."/>
            <person name="Liu W."/>
            <person name="Song Y."/>
            <person name="Salvetti E."/>
            <person name="Wrobel A."/>
            <person name="Rasinkangas P."/>
            <person name="Parkhill J."/>
            <person name="Rea M.C."/>
            <person name="O'Sullivan O."/>
            <person name="Ritari J."/>
            <person name="Douillard F.P."/>
            <person name="Paul Ross R."/>
            <person name="Yang R."/>
            <person name="Briner A.E."/>
            <person name="Felis G.E."/>
            <person name="de Vos W.M."/>
            <person name="Barrangou R."/>
            <person name="Klaenhammer T.R."/>
            <person name="Caufield P.W."/>
            <person name="Cui Y."/>
            <person name="Zhang H."/>
            <person name="O'Toole P.W."/>
        </authorList>
    </citation>
    <scope>NUCLEOTIDE SEQUENCE [LARGE SCALE GENOMIC DNA]</scope>
    <source>
        <strain evidence="1 2">DSM 19909</strain>
    </source>
</reference>
<dbReference type="STRING" id="1423776.FD04_GL000746"/>
<evidence type="ECO:0000313" key="2">
    <source>
        <dbReference type="Proteomes" id="UP000051160"/>
    </source>
</evidence>
<name>A0A0R1LQG9_9LACO</name>
<dbReference type="AlphaFoldDB" id="A0A0R1LQG9"/>
<sequence length="148" mass="16335">MTKMMNQEPLTGPEAKMGLPEFENTLFVLDVAPTQANIEDFAMQGNLYPEPLDDVAWALPGYLSDDYNLFLIFAPNVLENWTITCAQVEIVNGNEITHMSNVVPTGTGLNAIASISKSGSIELLAYFKTLQANGLGHFDEELWKQVSH</sequence>